<comment type="similarity">
    <text evidence="1">Belongs to the cycloisomerase 2 family.</text>
</comment>
<dbReference type="GO" id="GO:0005829">
    <property type="term" value="C:cytosol"/>
    <property type="evidence" value="ECO:0007669"/>
    <property type="project" value="TreeGrafter"/>
</dbReference>
<keyword evidence="4" id="KW-0378">Hydrolase</keyword>
<keyword evidence="3" id="KW-0732">Signal</keyword>
<dbReference type="GO" id="GO:0017057">
    <property type="term" value="F:6-phosphogluconolactonase activity"/>
    <property type="evidence" value="ECO:0007669"/>
    <property type="project" value="UniProtKB-EC"/>
</dbReference>
<protein>
    <submittedName>
        <fullName evidence="4">6-phosphogluconolactonase</fullName>
        <ecNumber evidence="4">3.1.1.31</ecNumber>
    </submittedName>
</protein>
<dbReference type="InterPro" id="IPR015943">
    <property type="entry name" value="WD40/YVTN_repeat-like_dom_sf"/>
</dbReference>
<comment type="caution">
    <text evidence="4">The sequence shown here is derived from an EMBL/GenBank/DDBJ whole genome shotgun (WGS) entry which is preliminary data.</text>
</comment>
<dbReference type="Gene3D" id="2.130.10.10">
    <property type="entry name" value="YVTN repeat-like/Quinoprotein amine dehydrogenase"/>
    <property type="match status" value="1"/>
</dbReference>
<reference evidence="4 5" key="1">
    <citation type="submission" date="2019-02" db="EMBL/GenBank/DDBJ databases">
        <title>Deep-cultivation of Planctomycetes and their phenomic and genomic characterization uncovers novel biology.</title>
        <authorList>
            <person name="Wiegand S."/>
            <person name="Jogler M."/>
            <person name="Boedeker C."/>
            <person name="Pinto D."/>
            <person name="Vollmers J."/>
            <person name="Rivas-Marin E."/>
            <person name="Kohn T."/>
            <person name="Peeters S.H."/>
            <person name="Heuer A."/>
            <person name="Rast P."/>
            <person name="Oberbeckmann S."/>
            <person name="Bunk B."/>
            <person name="Jeske O."/>
            <person name="Meyerdierks A."/>
            <person name="Storesund J.E."/>
            <person name="Kallscheuer N."/>
            <person name="Luecker S."/>
            <person name="Lage O.M."/>
            <person name="Pohl T."/>
            <person name="Merkel B.J."/>
            <person name="Hornburger P."/>
            <person name="Mueller R.-W."/>
            <person name="Bruemmer F."/>
            <person name="Labrenz M."/>
            <person name="Spormann A.M."/>
            <person name="Op Den Camp H."/>
            <person name="Overmann J."/>
            <person name="Amann R."/>
            <person name="Jetten M.S.M."/>
            <person name="Mascher T."/>
            <person name="Medema M.H."/>
            <person name="Devos D.P."/>
            <person name="Kaster A.-K."/>
            <person name="Ovreas L."/>
            <person name="Rohde M."/>
            <person name="Galperin M.Y."/>
            <person name="Jogler C."/>
        </authorList>
    </citation>
    <scope>NUCLEOTIDE SEQUENCE [LARGE SCALE GENOMIC DNA]</scope>
    <source>
        <strain evidence="4 5">Enr8</strain>
    </source>
</reference>
<dbReference type="GO" id="GO:0006006">
    <property type="term" value="P:glucose metabolic process"/>
    <property type="evidence" value="ECO:0007669"/>
    <property type="project" value="UniProtKB-KW"/>
</dbReference>
<keyword evidence="2" id="KW-0119">Carbohydrate metabolism</keyword>
<evidence type="ECO:0000256" key="3">
    <source>
        <dbReference type="SAM" id="SignalP"/>
    </source>
</evidence>
<proteinExistence type="inferred from homology"/>
<evidence type="ECO:0000313" key="5">
    <source>
        <dbReference type="Proteomes" id="UP000318878"/>
    </source>
</evidence>
<evidence type="ECO:0000313" key="4">
    <source>
        <dbReference type="EMBL" id="TWT31909.1"/>
    </source>
</evidence>
<organism evidence="4 5">
    <name type="scientific">Blastopirellula retiformator</name>
    <dbReference type="NCBI Taxonomy" id="2527970"/>
    <lineage>
        <taxon>Bacteria</taxon>
        <taxon>Pseudomonadati</taxon>
        <taxon>Planctomycetota</taxon>
        <taxon>Planctomycetia</taxon>
        <taxon>Pirellulales</taxon>
        <taxon>Pirellulaceae</taxon>
        <taxon>Blastopirellula</taxon>
    </lineage>
</organism>
<dbReference type="Pfam" id="PF10282">
    <property type="entry name" value="Lactonase"/>
    <property type="match status" value="1"/>
</dbReference>
<dbReference type="EMBL" id="SJPF01000004">
    <property type="protein sequence ID" value="TWT31909.1"/>
    <property type="molecule type" value="Genomic_DNA"/>
</dbReference>
<dbReference type="Proteomes" id="UP000318878">
    <property type="component" value="Unassembled WGS sequence"/>
</dbReference>
<evidence type="ECO:0000256" key="2">
    <source>
        <dbReference type="ARBA" id="ARBA00022526"/>
    </source>
</evidence>
<gene>
    <name evidence="4" type="primary">pgl</name>
    <name evidence="4" type="ORF">Enr8_38350</name>
</gene>
<keyword evidence="5" id="KW-1185">Reference proteome</keyword>
<dbReference type="PANTHER" id="PTHR30344:SF1">
    <property type="entry name" value="6-PHOSPHOGLUCONOLACTONASE"/>
    <property type="match status" value="1"/>
</dbReference>
<dbReference type="SUPFAM" id="SSF51004">
    <property type="entry name" value="C-terminal (heme d1) domain of cytochrome cd1-nitrite reductase"/>
    <property type="match status" value="1"/>
</dbReference>
<dbReference type="InterPro" id="IPR050282">
    <property type="entry name" value="Cycloisomerase_2"/>
</dbReference>
<dbReference type="EC" id="3.1.1.31" evidence="4"/>
<evidence type="ECO:0000256" key="1">
    <source>
        <dbReference type="ARBA" id="ARBA00005564"/>
    </source>
</evidence>
<keyword evidence="2" id="KW-0313">Glucose metabolism</keyword>
<dbReference type="AlphaFoldDB" id="A0A5C5V1L8"/>
<feature type="chain" id="PRO_5022736054" evidence="3">
    <location>
        <begin position="19"/>
        <end position="353"/>
    </location>
</feature>
<sequence length="353" mass="37843" precursor="true">MRIATLLLLLLVATSASAKSFVFVSNGGDKTISIFAMDEEKGDLTLVKTLQLEAAPGPMALSPDQKFAYVSASRPDCLLSFATNAETGDLTQIESVPLEATSCFVFCDPNGKWLINAYYGAGQVTVHPVEGGDIGDLAQTCPTAKNAHCLRTDPSGKFGFVPHTGPNKVFQFRWDPAQGKLTASDPPAVEAPEGAGPRHIQFHPTLPICFTSDEYGDSITSFDFDPAKGTLTPRQTVSTLPADYTAGGSNTCADIEVTADGKFAFVSNRGHHSIARFAISDDGQLTALGQTPTENFPRSFNLSPSQKFLYSAGQRGDQMAAYRFYKTSGDLIPLAVYKTGKTPSWVQVVTFDD</sequence>
<dbReference type="OrthoDB" id="9790815at2"/>
<name>A0A5C5V1L8_9BACT</name>
<dbReference type="InterPro" id="IPR019405">
    <property type="entry name" value="Lactonase_7-beta_prop"/>
</dbReference>
<feature type="signal peptide" evidence="3">
    <location>
        <begin position="1"/>
        <end position="18"/>
    </location>
</feature>
<dbReference type="InterPro" id="IPR011048">
    <property type="entry name" value="Haem_d1_sf"/>
</dbReference>
<accession>A0A5C5V1L8</accession>
<dbReference type="PANTHER" id="PTHR30344">
    <property type="entry name" value="6-PHOSPHOGLUCONOLACTONASE-RELATED"/>
    <property type="match status" value="1"/>
</dbReference>
<dbReference type="RefSeq" id="WP_146434430.1">
    <property type="nucleotide sequence ID" value="NZ_SJPF01000004.1"/>
</dbReference>